<evidence type="ECO:0000256" key="2">
    <source>
        <dbReference type="ARBA" id="ARBA00022723"/>
    </source>
</evidence>
<evidence type="ECO:0000313" key="7">
    <source>
        <dbReference type="EMBL" id="NWS01528.1"/>
    </source>
</evidence>
<feature type="non-terminal residue" evidence="7">
    <location>
        <position position="201"/>
    </location>
</feature>
<dbReference type="SUPFAM" id="SSF81665">
    <property type="entry name" value="Calcium ATPase, transmembrane domain M"/>
    <property type="match status" value="1"/>
</dbReference>
<comment type="caution">
    <text evidence="7">The sequence shown here is derived from an EMBL/GenBank/DDBJ whole genome shotgun (WGS) entry which is preliminary data.</text>
</comment>
<dbReference type="GO" id="GO:0019829">
    <property type="term" value="F:ATPase-coupled monoatomic cation transmembrane transporter activity"/>
    <property type="evidence" value="ECO:0007669"/>
    <property type="project" value="TreeGrafter"/>
</dbReference>
<dbReference type="PANTHER" id="PTHR45630:SF7">
    <property type="entry name" value="ENDOPLASMIC RETICULUM TRANSMEMBRANE HELIX TRANSLOCASE"/>
    <property type="match status" value="1"/>
</dbReference>
<evidence type="ECO:0000313" key="8">
    <source>
        <dbReference type="Proteomes" id="UP000532252"/>
    </source>
</evidence>
<dbReference type="GO" id="GO:0005524">
    <property type="term" value="F:ATP binding"/>
    <property type="evidence" value="ECO:0007669"/>
    <property type="project" value="UniProtKB-KW"/>
</dbReference>
<dbReference type="EMBL" id="VXBE01005417">
    <property type="protein sequence ID" value="NWS01528.1"/>
    <property type="molecule type" value="Genomic_DNA"/>
</dbReference>
<evidence type="ECO:0000256" key="3">
    <source>
        <dbReference type="ARBA" id="ARBA00022741"/>
    </source>
</evidence>
<keyword evidence="2" id="KW-0479">Metal-binding</keyword>
<keyword evidence="4" id="KW-0067">ATP-binding</keyword>
<accession>A0A7K5C0V9</accession>
<dbReference type="InterPro" id="IPR006544">
    <property type="entry name" value="P-type_TPase_V"/>
</dbReference>
<dbReference type="PANTHER" id="PTHR45630">
    <property type="entry name" value="CATION-TRANSPORTING ATPASE-RELATED"/>
    <property type="match status" value="1"/>
</dbReference>
<gene>
    <name evidence="7" type="primary">Atp13a1</name>
    <name evidence="7" type="ORF">MOTALB_R05714</name>
</gene>
<organism evidence="7 8">
    <name type="scientific">Motacilla alba</name>
    <name type="common">White wagtail</name>
    <name type="synonym">Pied wagtail</name>
    <dbReference type="NCBI Taxonomy" id="45807"/>
    <lineage>
        <taxon>Eukaryota</taxon>
        <taxon>Metazoa</taxon>
        <taxon>Chordata</taxon>
        <taxon>Craniata</taxon>
        <taxon>Vertebrata</taxon>
        <taxon>Euteleostomi</taxon>
        <taxon>Archelosauria</taxon>
        <taxon>Archosauria</taxon>
        <taxon>Dinosauria</taxon>
        <taxon>Saurischia</taxon>
        <taxon>Theropoda</taxon>
        <taxon>Coelurosauria</taxon>
        <taxon>Aves</taxon>
        <taxon>Neognathae</taxon>
        <taxon>Neoaves</taxon>
        <taxon>Telluraves</taxon>
        <taxon>Australaves</taxon>
        <taxon>Passeriformes</taxon>
        <taxon>Passeroidea</taxon>
        <taxon>Motacillidae</taxon>
        <taxon>Motacilla</taxon>
    </lineage>
</organism>
<protein>
    <submittedName>
        <fullName evidence="7">AT131 ATPase</fullName>
    </submittedName>
</protein>
<dbReference type="Proteomes" id="UP000532252">
    <property type="component" value="Unassembled WGS sequence"/>
</dbReference>
<dbReference type="GO" id="GO:0015662">
    <property type="term" value="F:P-type ion transporter activity"/>
    <property type="evidence" value="ECO:0007669"/>
    <property type="project" value="TreeGrafter"/>
</dbReference>
<dbReference type="Gene3D" id="2.70.150.10">
    <property type="entry name" value="Calcium-transporting ATPase, cytoplasmic transduction domain A"/>
    <property type="match status" value="1"/>
</dbReference>
<keyword evidence="6" id="KW-1278">Translocase</keyword>
<evidence type="ECO:0000256" key="6">
    <source>
        <dbReference type="ARBA" id="ARBA00022967"/>
    </source>
</evidence>
<comment type="subcellular location">
    <subcellularLocation>
        <location evidence="1">Membrane</location>
        <topology evidence="1">Multi-pass membrane protein</topology>
    </subcellularLocation>
</comment>
<dbReference type="GO" id="GO:0046872">
    <property type="term" value="F:metal ion binding"/>
    <property type="evidence" value="ECO:0007669"/>
    <property type="project" value="UniProtKB-KW"/>
</dbReference>
<dbReference type="AlphaFoldDB" id="A0A7K5C0V9"/>
<dbReference type="GO" id="GO:0140569">
    <property type="term" value="P:extraction of mislocalized protein from ER membrane"/>
    <property type="evidence" value="ECO:0007669"/>
    <property type="project" value="TreeGrafter"/>
</dbReference>
<evidence type="ECO:0000256" key="1">
    <source>
        <dbReference type="ARBA" id="ARBA00004141"/>
    </source>
</evidence>
<sequence>LPFFPQEPCPQKATLAKVVPTPNNGSVELVPIHREQGEDGQEALSFEFQKIKYSYEIHGKKQFLPVAFPVEHPLGFYQNSRGFQEEQEMREAERKYGNNKAEMVVPEFLELFKERATAPFFVFQVFCVGLWCLDEFWYYSVFTLSMLVAFEASLVQQQLRNLSEIRRMGNKPYMIQVYRNRKWRPISSDEIIAGDIVSIGE</sequence>
<dbReference type="GO" id="GO:0006874">
    <property type="term" value="P:intracellular calcium ion homeostasis"/>
    <property type="evidence" value="ECO:0007669"/>
    <property type="project" value="TreeGrafter"/>
</dbReference>
<proteinExistence type="predicted"/>
<keyword evidence="3" id="KW-0547">Nucleotide-binding</keyword>
<reference evidence="7 8" key="1">
    <citation type="submission" date="2019-09" db="EMBL/GenBank/DDBJ databases">
        <title>Bird 10,000 Genomes (B10K) Project - Family phase.</title>
        <authorList>
            <person name="Zhang G."/>
        </authorList>
    </citation>
    <scope>NUCLEOTIDE SEQUENCE [LARGE SCALE GENOMIC DNA]</scope>
    <source>
        <strain evidence="7">B10K-DU-001-75</strain>
        <tissue evidence="7">Muscle</tissue>
    </source>
</reference>
<dbReference type="InterPro" id="IPR023298">
    <property type="entry name" value="ATPase_P-typ_TM_dom_sf"/>
</dbReference>
<dbReference type="GO" id="GO:0140567">
    <property type="term" value="F:membrane protein dislocase activity"/>
    <property type="evidence" value="ECO:0007669"/>
    <property type="project" value="TreeGrafter"/>
</dbReference>
<evidence type="ECO:0000256" key="4">
    <source>
        <dbReference type="ARBA" id="ARBA00022840"/>
    </source>
</evidence>
<dbReference type="GO" id="GO:0005789">
    <property type="term" value="C:endoplasmic reticulum membrane"/>
    <property type="evidence" value="ECO:0007669"/>
    <property type="project" value="TreeGrafter"/>
</dbReference>
<evidence type="ECO:0000256" key="5">
    <source>
        <dbReference type="ARBA" id="ARBA00022842"/>
    </source>
</evidence>
<keyword evidence="8" id="KW-1185">Reference proteome</keyword>
<feature type="non-terminal residue" evidence="7">
    <location>
        <position position="1"/>
    </location>
</feature>
<keyword evidence="5" id="KW-0460">Magnesium</keyword>
<name>A0A7K5C0V9_MOTAL</name>